<feature type="compositionally biased region" description="Low complexity" evidence="1">
    <location>
        <begin position="190"/>
        <end position="238"/>
    </location>
</feature>
<reference evidence="2 3" key="1">
    <citation type="submission" date="2018-06" db="EMBL/GenBank/DDBJ databases">
        <title>Mucibacter soli gen. nov., sp. nov., a new member of the family Chitinophagaceae producing mucin.</title>
        <authorList>
            <person name="Kim M.-K."/>
            <person name="Park S."/>
            <person name="Kim T.-S."/>
            <person name="Joung Y."/>
            <person name="Han J.-H."/>
            <person name="Kim S.B."/>
        </authorList>
    </citation>
    <scope>NUCLEOTIDE SEQUENCE [LARGE SCALE GENOMIC DNA]</scope>
    <source>
        <strain evidence="2 3">R1-15</strain>
    </source>
</reference>
<protein>
    <recommendedName>
        <fullName evidence="4">Outer membrane protein beta-barrel domain-containing protein</fullName>
    </recommendedName>
</protein>
<evidence type="ECO:0000313" key="2">
    <source>
        <dbReference type="EMBL" id="PZF74897.1"/>
    </source>
</evidence>
<gene>
    <name evidence="2" type="ORF">DN068_01495</name>
</gene>
<dbReference type="RefSeq" id="WP_110997103.1">
    <property type="nucleotide sequence ID" value="NZ_QKTW01000002.1"/>
</dbReference>
<dbReference type="OrthoDB" id="680543at2"/>
<feature type="region of interest" description="Disordered" evidence="1">
    <location>
        <begin position="157"/>
        <end position="249"/>
    </location>
</feature>
<feature type="region of interest" description="Disordered" evidence="1">
    <location>
        <begin position="377"/>
        <end position="435"/>
    </location>
</feature>
<feature type="compositionally biased region" description="Polar residues" evidence="1">
    <location>
        <begin position="377"/>
        <end position="407"/>
    </location>
</feature>
<evidence type="ECO:0000313" key="3">
    <source>
        <dbReference type="Proteomes" id="UP000248745"/>
    </source>
</evidence>
<dbReference type="AlphaFoldDB" id="A0A2W2BG63"/>
<name>A0A2W2BG63_9BACT</name>
<organism evidence="2 3">
    <name type="scientific">Taibaiella soli</name>
    <dbReference type="NCBI Taxonomy" id="1649169"/>
    <lineage>
        <taxon>Bacteria</taxon>
        <taxon>Pseudomonadati</taxon>
        <taxon>Bacteroidota</taxon>
        <taxon>Chitinophagia</taxon>
        <taxon>Chitinophagales</taxon>
        <taxon>Chitinophagaceae</taxon>
        <taxon>Taibaiella</taxon>
    </lineage>
</organism>
<dbReference type="Proteomes" id="UP000248745">
    <property type="component" value="Unassembled WGS sequence"/>
</dbReference>
<comment type="caution">
    <text evidence="2">The sequence shown here is derived from an EMBL/GenBank/DDBJ whole genome shotgun (WGS) entry which is preliminary data.</text>
</comment>
<accession>A0A2W2BG63</accession>
<feature type="compositionally biased region" description="Low complexity" evidence="1">
    <location>
        <begin position="416"/>
        <end position="435"/>
    </location>
</feature>
<feature type="region of interest" description="Disordered" evidence="1">
    <location>
        <begin position="83"/>
        <end position="107"/>
    </location>
</feature>
<sequence length="710" mass="76064">MDKNMINIDDLVRQRLSGGEEKERVGAWTNMKALLDQEMPPEPIAVGWNWRRIGGYFTGLLLLAALSVGGYKGYEIVKENNLNKNSSNDASEHTNGNPVASREHAGNDTHVSVNDIEQAVNNNTKDNTVAGATMTDSRAKTVAENGAATTVAHHNTKNHQMGGSHASADGQNNHSSNNNNNNETPANSVAATTNHNSHSASANTSRTTTAANNNSTSTNNNGTAATANNNAATNANGSEGNDAAQKLASNQHKTVTIASGNAATNNSGNIKHAPEAPVAKNTANNQPVNSQTNANNAGTIIPQAAVTTVAGNSGNNGINPAGTAAVITNNNTNMLRDTLKKIKILQRFVRDNATHALSMRIDTIAVGQQIVLTQRMTAQQQPANNNTVAPTPQMPKVTTPTANNAIAKNTARKSSAPAAAPATTPAAAAPTPAPAAATAADDNSMLVPLANYKVSSHKSYAWDPERFQDMVRRAKFSMSQIKFYPGVTGGLNASFGSYSLMGFQFGLSGVVAINDHWSILTELKYINRSNKGLSINDNYVNTTGVDSIGRYHGNQFYKVYTRTDDSVQHYFNFSILHSVELPISVRYAIGRLYVMGGINLVYNFGVNTEEIDQHYTVKKTLDSTIYSNFLPISTVNGKAKITTNDFASRFGLGYLVGLGYQITPAVQLDVRMTRTFWDNASSQGAKDVSNQLYKMPSFQLSVGYRFSQKK</sequence>
<dbReference type="EMBL" id="QKTW01000002">
    <property type="protein sequence ID" value="PZF74897.1"/>
    <property type="molecule type" value="Genomic_DNA"/>
</dbReference>
<proteinExistence type="predicted"/>
<evidence type="ECO:0008006" key="4">
    <source>
        <dbReference type="Google" id="ProtNLM"/>
    </source>
</evidence>
<feature type="compositionally biased region" description="Polar residues" evidence="1">
    <location>
        <begin position="83"/>
        <end position="98"/>
    </location>
</feature>
<keyword evidence="3" id="KW-1185">Reference proteome</keyword>
<feature type="compositionally biased region" description="Low complexity" evidence="1">
    <location>
        <begin position="172"/>
        <end position="182"/>
    </location>
</feature>
<evidence type="ECO:0000256" key="1">
    <source>
        <dbReference type="SAM" id="MobiDB-lite"/>
    </source>
</evidence>